<dbReference type="GO" id="GO:0003700">
    <property type="term" value="F:DNA-binding transcription factor activity"/>
    <property type="evidence" value="ECO:0007669"/>
    <property type="project" value="InterPro"/>
</dbReference>
<gene>
    <name evidence="6" type="ORF">EV686_10413</name>
</gene>
<reference evidence="6 7" key="1">
    <citation type="submission" date="2019-03" db="EMBL/GenBank/DDBJ databases">
        <title>Genomic Encyclopedia of Type Strains, Phase IV (KMG-IV): sequencing the most valuable type-strain genomes for metagenomic binning, comparative biology and taxonomic classification.</title>
        <authorList>
            <person name="Goeker M."/>
        </authorList>
    </citation>
    <scope>NUCLEOTIDE SEQUENCE [LARGE SCALE GENOMIC DNA]</scope>
    <source>
        <strain evidence="6 7">DSM 100048</strain>
    </source>
</reference>
<keyword evidence="4" id="KW-0804">Transcription</keyword>
<dbReference type="Gene3D" id="1.10.10.10">
    <property type="entry name" value="Winged helix-like DNA-binding domain superfamily/Winged helix DNA-binding domain"/>
    <property type="match status" value="1"/>
</dbReference>
<dbReference type="OrthoDB" id="8849678at2"/>
<dbReference type="Gene3D" id="3.40.190.290">
    <property type="match status" value="1"/>
</dbReference>
<dbReference type="InterPro" id="IPR036388">
    <property type="entry name" value="WH-like_DNA-bd_sf"/>
</dbReference>
<dbReference type="InterPro" id="IPR036390">
    <property type="entry name" value="WH_DNA-bd_sf"/>
</dbReference>
<keyword evidence="3 6" id="KW-0238">DNA-binding</keyword>
<dbReference type="Pfam" id="PF00126">
    <property type="entry name" value="HTH_1"/>
    <property type="match status" value="1"/>
</dbReference>
<dbReference type="Proteomes" id="UP000294692">
    <property type="component" value="Unassembled WGS sequence"/>
</dbReference>
<accession>A0A4V2VRK7</accession>
<dbReference type="PANTHER" id="PTHR30427:SF1">
    <property type="entry name" value="TRANSCRIPTIONAL ACTIVATOR PROTEIN LYSR"/>
    <property type="match status" value="1"/>
</dbReference>
<evidence type="ECO:0000256" key="4">
    <source>
        <dbReference type="ARBA" id="ARBA00023163"/>
    </source>
</evidence>
<dbReference type="FunFam" id="1.10.10.10:FF:000001">
    <property type="entry name" value="LysR family transcriptional regulator"/>
    <property type="match status" value="1"/>
</dbReference>
<dbReference type="SUPFAM" id="SSF46785">
    <property type="entry name" value="Winged helix' DNA-binding domain"/>
    <property type="match status" value="1"/>
</dbReference>
<dbReference type="PANTHER" id="PTHR30427">
    <property type="entry name" value="TRANSCRIPTIONAL ACTIVATOR PROTEIN LYSR"/>
    <property type="match status" value="1"/>
</dbReference>
<sequence length="310" mass="34672">MVTVQQLKAFCAAVETGSISMAAERLCLSQPAVSKIISSLEQDTRLNLFDREHRRIVPTSEAHFLYKEARRLLAEFNNITLVAEELRALHAGSLSVASIMALGLHIIPSSVGKILRSRPNTDVTFRARSSSKIMQWAIAQQIDFGIVSTTMEHEAVSKEALGTIHAVCIMPRNHRLAARTHINAKDLDGEPFIAFVKDGSMREVIDKVFEDLNVRPRCMANASNSHVACTLAKHLNAVSLVDPYTAMHILRQEELVMKPFSPSVNYNYQLIWPRYRASNPLANILVTEIKAALDQYDRLLEEQLGTSLLR</sequence>
<comment type="caution">
    <text evidence="6">The sequence shown here is derived from an EMBL/GenBank/DDBJ whole genome shotgun (WGS) entry which is preliminary data.</text>
</comment>
<evidence type="ECO:0000313" key="6">
    <source>
        <dbReference type="EMBL" id="TCU98919.1"/>
    </source>
</evidence>
<dbReference type="SUPFAM" id="SSF53850">
    <property type="entry name" value="Periplasmic binding protein-like II"/>
    <property type="match status" value="1"/>
</dbReference>
<keyword evidence="2" id="KW-0805">Transcription regulation</keyword>
<evidence type="ECO:0000256" key="2">
    <source>
        <dbReference type="ARBA" id="ARBA00023015"/>
    </source>
</evidence>
<evidence type="ECO:0000256" key="1">
    <source>
        <dbReference type="ARBA" id="ARBA00009437"/>
    </source>
</evidence>
<dbReference type="RefSeq" id="WP_132476130.1">
    <property type="nucleotide sequence ID" value="NZ_JBHRVM010000001.1"/>
</dbReference>
<evidence type="ECO:0000259" key="5">
    <source>
        <dbReference type="PROSITE" id="PS50931"/>
    </source>
</evidence>
<dbReference type="PRINTS" id="PR00039">
    <property type="entry name" value="HTHLYSR"/>
</dbReference>
<proteinExistence type="inferred from homology"/>
<comment type="similarity">
    <text evidence="1">Belongs to the LysR transcriptional regulatory family.</text>
</comment>
<dbReference type="GO" id="GO:0010628">
    <property type="term" value="P:positive regulation of gene expression"/>
    <property type="evidence" value="ECO:0007669"/>
    <property type="project" value="TreeGrafter"/>
</dbReference>
<dbReference type="InterPro" id="IPR000847">
    <property type="entry name" value="LysR_HTH_N"/>
</dbReference>
<dbReference type="GO" id="GO:0043565">
    <property type="term" value="F:sequence-specific DNA binding"/>
    <property type="evidence" value="ECO:0007669"/>
    <property type="project" value="TreeGrafter"/>
</dbReference>
<feature type="domain" description="HTH lysR-type" evidence="5">
    <location>
        <begin position="2"/>
        <end position="59"/>
    </location>
</feature>
<protein>
    <submittedName>
        <fullName evidence="6">DNA-binding transcriptional LysR family regulator</fullName>
    </submittedName>
</protein>
<keyword evidence="7" id="KW-1185">Reference proteome</keyword>
<name>A0A4V2VRK7_9BURK</name>
<evidence type="ECO:0000313" key="7">
    <source>
        <dbReference type="Proteomes" id="UP000294692"/>
    </source>
</evidence>
<dbReference type="Pfam" id="PF03466">
    <property type="entry name" value="LysR_substrate"/>
    <property type="match status" value="1"/>
</dbReference>
<dbReference type="InterPro" id="IPR005119">
    <property type="entry name" value="LysR_subst-bd"/>
</dbReference>
<dbReference type="PROSITE" id="PS50931">
    <property type="entry name" value="HTH_LYSR"/>
    <property type="match status" value="1"/>
</dbReference>
<organism evidence="6 7">
    <name type="scientific">Paracandidimonas soli</name>
    <dbReference type="NCBI Taxonomy" id="1917182"/>
    <lineage>
        <taxon>Bacteria</taxon>
        <taxon>Pseudomonadati</taxon>
        <taxon>Pseudomonadota</taxon>
        <taxon>Betaproteobacteria</taxon>
        <taxon>Burkholderiales</taxon>
        <taxon>Alcaligenaceae</taxon>
        <taxon>Paracandidimonas</taxon>
    </lineage>
</organism>
<dbReference type="AlphaFoldDB" id="A0A4V2VRK7"/>
<dbReference type="EMBL" id="SMBX01000004">
    <property type="protein sequence ID" value="TCU98919.1"/>
    <property type="molecule type" value="Genomic_DNA"/>
</dbReference>
<evidence type="ECO:0000256" key="3">
    <source>
        <dbReference type="ARBA" id="ARBA00023125"/>
    </source>
</evidence>